<dbReference type="InterPro" id="IPR026891">
    <property type="entry name" value="Fn3-like"/>
</dbReference>
<dbReference type="Pfam" id="PF14310">
    <property type="entry name" value="Fn3-like"/>
    <property type="match status" value="1"/>
</dbReference>
<proteinExistence type="inferred from homology"/>
<dbReference type="InterPro" id="IPR036962">
    <property type="entry name" value="Glyco_hydro_3_N_sf"/>
</dbReference>
<organism evidence="8 9">
    <name type="scientific">Paenibacillus cisolokensis</name>
    <dbReference type="NCBI Taxonomy" id="1658519"/>
    <lineage>
        <taxon>Bacteria</taxon>
        <taxon>Bacillati</taxon>
        <taxon>Bacillota</taxon>
        <taxon>Bacilli</taxon>
        <taxon>Bacillales</taxon>
        <taxon>Paenibacillaceae</taxon>
        <taxon>Paenibacillus</taxon>
    </lineage>
</organism>
<evidence type="ECO:0000256" key="2">
    <source>
        <dbReference type="ARBA" id="ARBA00005336"/>
    </source>
</evidence>
<evidence type="ECO:0000313" key="8">
    <source>
        <dbReference type="EMBL" id="GIQ62762.1"/>
    </source>
</evidence>
<dbReference type="Gene3D" id="3.20.20.300">
    <property type="entry name" value="Glycoside hydrolase, family 3, N-terminal domain"/>
    <property type="match status" value="1"/>
</dbReference>
<keyword evidence="4" id="KW-0732">Signal</keyword>
<keyword evidence="5" id="KW-0378">Hydrolase</keyword>
<evidence type="ECO:0000256" key="4">
    <source>
        <dbReference type="ARBA" id="ARBA00022729"/>
    </source>
</evidence>
<evidence type="ECO:0000259" key="7">
    <source>
        <dbReference type="SMART" id="SM01217"/>
    </source>
</evidence>
<comment type="similarity">
    <text evidence="2">Belongs to the glycosyl hydrolase 3 family.</text>
</comment>
<dbReference type="Proteomes" id="UP000680304">
    <property type="component" value="Unassembled WGS sequence"/>
</dbReference>
<gene>
    <name evidence="8" type="ORF">PACILC2_13300</name>
</gene>
<evidence type="ECO:0000313" key="9">
    <source>
        <dbReference type="Proteomes" id="UP000680304"/>
    </source>
</evidence>
<keyword evidence="6" id="KW-0326">Glycosidase</keyword>
<dbReference type="EC" id="3.2.1.21" evidence="3"/>
<dbReference type="PANTHER" id="PTHR30620">
    <property type="entry name" value="PERIPLASMIC BETA-GLUCOSIDASE-RELATED"/>
    <property type="match status" value="1"/>
</dbReference>
<dbReference type="InterPro" id="IPR036881">
    <property type="entry name" value="Glyco_hydro_3_C_sf"/>
</dbReference>
<dbReference type="PANTHER" id="PTHR30620:SF16">
    <property type="entry name" value="LYSOSOMAL BETA GLUCOSIDASE"/>
    <property type="match status" value="1"/>
</dbReference>
<dbReference type="PRINTS" id="PR00133">
    <property type="entry name" value="GLHYDRLASE3"/>
</dbReference>
<dbReference type="EMBL" id="BOVJ01000042">
    <property type="protein sequence ID" value="GIQ62762.1"/>
    <property type="molecule type" value="Genomic_DNA"/>
</dbReference>
<comment type="catalytic activity">
    <reaction evidence="1">
        <text>Hydrolysis of terminal, non-reducing beta-D-glucosyl residues with release of beta-D-glucose.</text>
        <dbReference type="EC" id="3.2.1.21"/>
    </reaction>
</comment>
<dbReference type="Gene3D" id="3.40.50.1700">
    <property type="entry name" value="Glycoside hydrolase family 3 C-terminal domain"/>
    <property type="match status" value="1"/>
</dbReference>
<dbReference type="RefSeq" id="WP_213528097.1">
    <property type="nucleotide sequence ID" value="NZ_BOVJ01000042.1"/>
</dbReference>
<evidence type="ECO:0000256" key="1">
    <source>
        <dbReference type="ARBA" id="ARBA00000448"/>
    </source>
</evidence>
<dbReference type="SUPFAM" id="SSF52279">
    <property type="entry name" value="Beta-D-glucan exohydrolase, C-terminal domain"/>
    <property type="match status" value="1"/>
</dbReference>
<dbReference type="SUPFAM" id="SSF51445">
    <property type="entry name" value="(Trans)glycosidases"/>
    <property type="match status" value="1"/>
</dbReference>
<dbReference type="Pfam" id="PF00933">
    <property type="entry name" value="Glyco_hydro_3"/>
    <property type="match status" value="1"/>
</dbReference>
<feature type="domain" description="Fibronectin type III-like" evidence="7">
    <location>
        <begin position="617"/>
        <end position="686"/>
    </location>
</feature>
<dbReference type="SMART" id="SM01217">
    <property type="entry name" value="Fn3_like"/>
    <property type="match status" value="1"/>
</dbReference>
<evidence type="ECO:0000256" key="6">
    <source>
        <dbReference type="ARBA" id="ARBA00023295"/>
    </source>
</evidence>
<name>A0ABQ4N3M1_9BACL</name>
<dbReference type="InterPro" id="IPR013783">
    <property type="entry name" value="Ig-like_fold"/>
</dbReference>
<keyword evidence="9" id="KW-1185">Reference proteome</keyword>
<dbReference type="Pfam" id="PF01915">
    <property type="entry name" value="Glyco_hydro_3_C"/>
    <property type="match status" value="1"/>
</dbReference>
<dbReference type="InterPro" id="IPR001764">
    <property type="entry name" value="Glyco_hydro_3_N"/>
</dbReference>
<accession>A0ABQ4N3M1</accession>
<evidence type="ECO:0000256" key="3">
    <source>
        <dbReference type="ARBA" id="ARBA00012744"/>
    </source>
</evidence>
<sequence>MSVEQQIDKLLSRMTLQEKIRQMIQTGTFEEADKEKIRMGRIGSVLGVTGADLVNELQRIAVEESRLGIPLLIAGDVIHGYRTTFPIPLAEACSWNMALIEETAAVAAREASAAGIHWILAPMVDIARDPRWGRVAEGAGEDVWLAAAIARARVAGIQRNDWEDRPHMVACPKHFAGYGLAEAGRDYNTVDVSERRLRETYFPPFQAALEAGAGTMMCAFNELNGVPCTGNRWLLTDVLQQEWGFQGFVVSDWESIDELVQHGFAESREEAARIAIEAGVHMDMQARVYNEYLEQLVNRGIVPESVIDEAVRRILRIKFRAGLFDQPYTPPEHAASLLLHPDHVRTARAMARESIVLLKNEHNVLPLTSRVRKLAVVGPLADDRAAVLGCWAGQGRSEDAVSILQGIVATAEPDVEIMFCRGWREETAEPDIAQAVDIVRQCETAVVVLGETADMSGENNSRTSIELPSGQLELLKAIHATGVPVVLVLVNGRPLALEWADRHIPAIVEAWHLGTQAGMAVADILFGKHNPSGKLPITFPRSTGQIPIYYSAKKTGRPGLKRYADSEVEPLYPFGYGLSYTRFEYDRFGISSTEIKAGDTITVSARITNAGTMEGAETVQLYICDEAASITRPVKELKGFAKISLKPGESHLVEFRLSAEQLGFFNADGRYVVEPGRFTVWIGPDSRGGLCGTFSVIP</sequence>
<dbReference type="InterPro" id="IPR002772">
    <property type="entry name" value="Glyco_hydro_3_C"/>
</dbReference>
<reference evidence="8 9" key="1">
    <citation type="submission" date="2021-04" db="EMBL/GenBank/DDBJ databases">
        <title>Draft genome sequence of Paenibacillus cisolokensis, LC2-13A.</title>
        <authorList>
            <person name="Uke A."/>
            <person name="Chhe C."/>
            <person name="Baramee S."/>
            <person name="Kosugi A."/>
        </authorList>
    </citation>
    <scope>NUCLEOTIDE SEQUENCE [LARGE SCALE GENOMIC DNA]</scope>
    <source>
        <strain evidence="8 9">LC2-13A</strain>
    </source>
</reference>
<dbReference type="InterPro" id="IPR017853">
    <property type="entry name" value="GH"/>
</dbReference>
<dbReference type="Gene3D" id="2.60.40.10">
    <property type="entry name" value="Immunoglobulins"/>
    <property type="match status" value="1"/>
</dbReference>
<comment type="caution">
    <text evidence="8">The sequence shown here is derived from an EMBL/GenBank/DDBJ whole genome shotgun (WGS) entry which is preliminary data.</text>
</comment>
<protein>
    <recommendedName>
        <fullName evidence="3">beta-glucosidase</fullName>
        <ecNumber evidence="3">3.2.1.21</ecNumber>
    </recommendedName>
</protein>
<evidence type="ECO:0000256" key="5">
    <source>
        <dbReference type="ARBA" id="ARBA00022801"/>
    </source>
</evidence>
<dbReference type="InterPro" id="IPR051915">
    <property type="entry name" value="Cellulose_Degrad_GH3"/>
</dbReference>